<keyword evidence="1" id="KW-1133">Transmembrane helix</keyword>
<keyword evidence="3" id="KW-1185">Reference proteome</keyword>
<name>A0ABP1QDE6_9HEXA</name>
<feature type="transmembrane region" description="Helical" evidence="1">
    <location>
        <begin position="193"/>
        <end position="216"/>
    </location>
</feature>
<accession>A0ABP1QDE6</accession>
<evidence type="ECO:0008006" key="4">
    <source>
        <dbReference type="Google" id="ProtNLM"/>
    </source>
</evidence>
<feature type="transmembrane region" description="Helical" evidence="1">
    <location>
        <begin position="50"/>
        <end position="67"/>
    </location>
</feature>
<evidence type="ECO:0000313" key="3">
    <source>
        <dbReference type="Proteomes" id="UP001642540"/>
    </source>
</evidence>
<sequence length="401" mass="45838">MLLSLNFLKGLELNLKLRFIIGTTPFYVTRKTSELPNIVICSNRQLKWQWTKLIITSAFAALLWFQVVEGRSTQSLITTLESLMNVFAITIFILMNCVYLKRNRFLVNLFNSLIQYESNHPFDFTGIISKREKLVINYIQFNGFMAAPVIIGAYVAQRWFTPCTSATLAWNVLDECFIENPFENGFRWSFKSYIYLVVIVILSWWILSDLLAGFAFQAVEVAYLQSACLVGYVKHFKQKLQNIGTATPKLILEYQQLQILTIYYNFIQQDVIISLMLTLIICLTIVCSYVLIKLGSGISVSHFLFFSCALVDSLATMVICYGQFGCLHTQSTSVLTIIRSQIIPNVASAKISYNDLKLMKKYVESFYPLKVQLGSVNFVEKITPLVSLQFCVEQLVNLLII</sequence>
<keyword evidence="1" id="KW-0812">Transmembrane</keyword>
<gene>
    <name evidence="2" type="ORF">ODALV1_LOCUS10041</name>
</gene>
<reference evidence="2 3" key="1">
    <citation type="submission" date="2024-08" db="EMBL/GenBank/DDBJ databases">
        <authorList>
            <person name="Cucini C."/>
            <person name="Frati F."/>
        </authorList>
    </citation>
    <scope>NUCLEOTIDE SEQUENCE [LARGE SCALE GENOMIC DNA]</scope>
</reference>
<comment type="caution">
    <text evidence="2">The sequence shown here is derived from an EMBL/GenBank/DDBJ whole genome shotgun (WGS) entry which is preliminary data.</text>
</comment>
<proteinExistence type="predicted"/>
<feature type="transmembrane region" description="Helical" evidence="1">
    <location>
        <begin position="82"/>
        <end position="100"/>
    </location>
</feature>
<dbReference type="Proteomes" id="UP001642540">
    <property type="component" value="Unassembled WGS sequence"/>
</dbReference>
<evidence type="ECO:0000256" key="1">
    <source>
        <dbReference type="SAM" id="Phobius"/>
    </source>
</evidence>
<evidence type="ECO:0000313" key="2">
    <source>
        <dbReference type="EMBL" id="CAL8098741.1"/>
    </source>
</evidence>
<protein>
    <recommendedName>
        <fullName evidence="4">Gustatory receptor</fullName>
    </recommendedName>
</protein>
<organism evidence="2 3">
    <name type="scientific">Orchesella dallaii</name>
    <dbReference type="NCBI Taxonomy" id="48710"/>
    <lineage>
        <taxon>Eukaryota</taxon>
        <taxon>Metazoa</taxon>
        <taxon>Ecdysozoa</taxon>
        <taxon>Arthropoda</taxon>
        <taxon>Hexapoda</taxon>
        <taxon>Collembola</taxon>
        <taxon>Entomobryomorpha</taxon>
        <taxon>Entomobryoidea</taxon>
        <taxon>Orchesellidae</taxon>
        <taxon>Orchesellinae</taxon>
        <taxon>Orchesella</taxon>
    </lineage>
</organism>
<dbReference type="EMBL" id="CAXLJM020000030">
    <property type="protein sequence ID" value="CAL8098741.1"/>
    <property type="molecule type" value="Genomic_DNA"/>
</dbReference>
<feature type="transmembrane region" description="Helical" evidence="1">
    <location>
        <begin position="271"/>
        <end position="291"/>
    </location>
</feature>
<keyword evidence="1" id="KW-0472">Membrane</keyword>
<feature type="transmembrane region" description="Helical" evidence="1">
    <location>
        <begin position="303"/>
        <end position="324"/>
    </location>
</feature>